<accession>A0A9Q8LAZ2</accession>
<evidence type="ECO:0000256" key="4">
    <source>
        <dbReference type="ARBA" id="ARBA00023125"/>
    </source>
</evidence>
<protein>
    <submittedName>
        <fullName evidence="8">Uncharacterized protein</fullName>
    </submittedName>
</protein>
<dbReference type="PANTHER" id="PTHR28680">
    <property type="entry name" value="CENTROMERE PROTEIN X"/>
    <property type="match status" value="1"/>
</dbReference>
<dbReference type="EMBL" id="CP090164">
    <property type="protein sequence ID" value="UJO14074.1"/>
    <property type="molecule type" value="Genomic_DNA"/>
</dbReference>
<dbReference type="GO" id="GO:0046982">
    <property type="term" value="F:protein heterodimerization activity"/>
    <property type="evidence" value="ECO:0007669"/>
    <property type="project" value="InterPro"/>
</dbReference>
<dbReference type="Pfam" id="PF09415">
    <property type="entry name" value="CENP-X"/>
    <property type="match status" value="1"/>
</dbReference>
<dbReference type="GO" id="GO:0031297">
    <property type="term" value="P:replication fork processing"/>
    <property type="evidence" value="ECO:0007669"/>
    <property type="project" value="TreeGrafter"/>
</dbReference>
<dbReference type="GO" id="GO:0003677">
    <property type="term" value="F:DNA binding"/>
    <property type="evidence" value="ECO:0007669"/>
    <property type="project" value="UniProtKB-KW"/>
</dbReference>
<evidence type="ECO:0000313" key="9">
    <source>
        <dbReference type="Proteomes" id="UP000756132"/>
    </source>
</evidence>
<evidence type="ECO:0000256" key="5">
    <source>
        <dbReference type="ARBA" id="ARBA00023204"/>
    </source>
</evidence>
<organism evidence="8 9">
    <name type="scientific">Passalora fulva</name>
    <name type="common">Tomato leaf mold</name>
    <name type="synonym">Cladosporium fulvum</name>
    <dbReference type="NCBI Taxonomy" id="5499"/>
    <lineage>
        <taxon>Eukaryota</taxon>
        <taxon>Fungi</taxon>
        <taxon>Dikarya</taxon>
        <taxon>Ascomycota</taxon>
        <taxon>Pezizomycotina</taxon>
        <taxon>Dothideomycetes</taxon>
        <taxon>Dothideomycetidae</taxon>
        <taxon>Mycosphaerellales</taxon>
        <taxon>Mycosphaerellaceae</taxon>
        <taxon>Fulvia</taxon>
    </lineage>
</organism>
<sequence>MPPRKEPKESVVYPSSKRKTPAFKPLKPVTKVPRIATTDPESSVKSRPAAKKAPAKKPAAQSIPLESSDEDDDDLADLAKDDDSDSLGEDPLAVSKKKPQSKATTSRRPSNEAMSISSEHPNDPPDTTTSNPDPMPTQSDSTPSIPQPLLLRLLHEAFADKNTNIDTQAIQVFQKYVEVFVREAIARTKAEKEEAAEGGEVATQSDVGWLEVEDLEKVAPGLVLDFL</sequence>
<evidence type="ECO:0000313" key="8">
    <source>
        <dbReference type="EMBL" id="UJO14074.1"/>
    </source>
</evidence>
<feature type="compositionally biased region" description="Acidic residues" evidence="7">
    <location>
        <begin position="67"/>
        <end position="88"/>
    </location>
</feature>
<dbReference type="GeneID" id="71982406"/>
<dbReference type="InterPro" id="IPR018552">
    <property type="entry name" value="CENP-X"/>
</dbReference>
<evidence type="ECO:0000256" key="3">
    <source>
        <dbReference type="ARBA" id="ARBA00022763"/>
    </source>
</evidence>
<keyword evidence="5" id="KW-0234">DNA repair</keyword>
<dbReference type="GO" id="GO:0071821">
    <property type="term" value="C:FANCM-MHF complex"/>
    <property type="evidence" value="ECO:0007669"/>
    <property type="project" value="TreeGrafter"/>
</dbReference>
<comment type="similarity">
    <text evidence="2">Belongs to the CENP-X/MHF2 family.</text>
</comment>
<dbReference type="CDD" id="cd22921">
    <property type="entry name" value="HFD_CENP-X"/>
    <property type="match status" value="1"/>
</dbReference>
<name>A0A9Q8LAZ2_PASFU</name>
<proteinExistence type="inferred from homology"/>
<evidence type="ECO:0000256" key="1">
    <source>
        <dbReference type="ARBA" id="ARBA00004123"/>
    </source>
</evidence>
<keyword evidence="4" id="KW-0238">DNA-binding</keyword>
<feature type="compositionally biased region" description="Polar residues" evidence="7">
    <location>
        <begin position="101"/>
        <end position="119"/>
    </location>
</feature>
<dbReference type="PANTHER" id="PTHR28680:SF1">
    <property type="entry name" value="CENTROMERE PROTEIN X"/>
    <property type="match status" value="1"/>
</dbReference>
<comment type="subcellular location">
    <subcellularLocation>
        <location evidence="1">Nucleus</location>
    </subcellularLocation>
</comment>
<gene>
    <name evidence="8" type="ORF">CLAFUR5_02528</name>
</gene>
<keyword evidence="9" id="KW-1185">Reference proteome</keyword>
<dbReference type="KEGG" id="ffu:CLAFUR5_02528"/>
<keyword evidence="6" id="KW-0539">Nucleus</keyword>
<evidence type="ECO:0000256" key="7">
    <source>
        <dbReference type="SAM" id="MobiDB-lite"/>
    </source>
</evidence>
<dbReference type="OrthoDB" id="2500381at2759"/>
<dbReference type="InterPro" id="IPR009072">
    <property type="entry name" value="Histone-fold"/>
</dbReference>
<evidence type="ECO:0000256" key="2">
    <source>
        <dbReference type="ARBA" id="ARBA00009359"/>
    </source>
</evidence>
<keyword evidence="3" id="KW-0227">DNA damage</keyword>
<evidence type="ECO:0000256" key="6">
    <source>
        <dbReference type="ARBA" id="ARBA00023242"/>
    </source>
</evidence>
<dbReference type="Gene3D" id="1.10.20.10">
    <property type="entry name" value="Histone, subunit A"/>
    <property type="match status" value="1"/>
</dbReference>
<dbReference type="AlphaFoldDB" id="A0A9Q8LAZ2"/>
<dbReference type="GO" id="GO:0051382">
    <property type="term" value="P:kinetochore assembly"/>
    <property type="evidence" value="ECO:0007669"/>
    <property type="project" value="InterPro"/>
</dbReference>
<dbReference type="GO" id="GO:0006281">
    <property type="term" value="P:DNA repair"/>
    <property type="evidence" value="ECO:0007669"/>
    <property type="project" value="UniProtKB-KW"/>
</dbReference>
<dbReference type="GO" id="GO:0000712">
    <property type="term" value="P:resolution of meiotic recombination intermediates"/>
    <property type="evidence" value="ECO:0007669"/>
    <property type="project" value="TreeGrafter"/>
</dbReference>
<dbReference type="RefSeq" id="XP_047758440.1">
    <property type="nucleotide sequence ID" value="XM_047901676.1"/>
</dbReference>
<reference evidence="8" key="1">
    <citation type="submission" date="2021-12" db="EMBL/GenBank/DDBJ databases">
        <authorList>
            <person name="Zaccaron A."/>
            <person name="Stergiopoulos I."/>
        </authorList>
    </citation>
    <scope>NUCLEOTIDE SEQUENCE</scope>
    <source>
        <strain evidence="8">Race5_Kim</strain>
    </source>
</reference>
<feature type="region of interest" description="Disordered" evidence="7">
    <location>
        <begin position="1"/>
        <end position="145"/>
    </location>
</feature>
<reference evidence="8" key="2">
    <citation type="journal article" date="2022" name="Microb. Genom.">
        <title>A chromosome-scale genome assembly of the tomato pathogen Cladosporium fulvum reveals a compartmentalized genome architecture and the presence of a dispensable chromosome.</title>
        <authorList>
            <person name="Zaccaron A.Z."/>
            <person name="Chen L.H."/>
            <person name="Samaras A."/>
            <person name="Stergiopoulos I."/>
        </authorList>
    </citation>
    <scope>NUCLEOTIDE SEQUENCE</scope>
    <source>
        <strain evidence="8">Race5_Kim</strain>
    </source>
</reference>
<dbReference type="Proteomes" id="UP000756132">
    <property type="component" value="Chromosome 2"/>
</dbReference>